<dbReference type="GO" id="GO:0005198">
    <property type="term" value="F:structural molecule activity"/>
    <property type="evidence" value="ECO:0007669"/>
    <property type="project" value="InterPro"/>
</dbReference>
<dbReference type="Pfam" id="PF00700">
    <property type="entry name" value="Flagellin_C"/>
    <property type="match status" value="1"/>
</dbReference>
<keyword evidence="7" id="KW-0969">Cilium</keyword>
<comment type="similarity">
    <text evidence="3">Belongs to the bacterial flagellin family.</text>
</comment>
<reference evidence="7 8" key="1">
    <citation type="submission" date="2020-06" db="EMBL/GenBank/DDBJ databases">
        <title>Acidovorax antarctica sp. nov., isolated from Corinth ice sheet soil, Antarctic Fields Peninsula.</title>
        <authorList>
            <person name="Xu Q."/>
            <person name="Peng F."/>
        </authorList>
    </citation>
    <scope>NUCLEOTIDE SEQUENCE [LARGE SCALE GENOMIC DNA]</scope>
    <source>
        <strain evidence="7 8">16-35-5</strain>
    </source>
</reference>
<dbReference type="Pfam" id="PF00669">
    <property type="entry name" value="Flagellin_N"/>
    <property type="match status" value="1"/>
</dbReference>
<dbReference type="Gene3D" id="1.20.1330.10">
    <property type="entry name" value="f41 fragment of flagellin, N-terminal domain"/>
    <property type="match status" value="2"/>
</dbReference>
<protein>
    <submittedName>
        <fullName evidence="7">Flagellar hook-associated protein FlgL</fullName>
    </submittedName>
</protein>
<dbReference type="EMBL" id="CP054840">
    <property type="protein sequence ID" value="QKV54529.1"/>
    <property type="molecule type" value="Genomic_DNA"/>
</dbReference>
<dbReference type="GO" id="GO:0009424">
    <property type="term" value="C:bacterial-type flagellum hook"/>
    <property type="evidence" value="ECO:0007669"/>
    <property type="project" value="InterPro"/>
</dbReference>
<evidence type="ECO:0000256" key="4">
    <source>
        <dbReference type="ARBA" id="ARBA00023143"/>
    </source>
</evidence>
<dbReference type="InterPro" id="IPR001492">
    <property type="entry name" value="Flagellin"/>
</dbReference>
<dbReference type="SUPFAM" id="SSF64518">
    <property type="entry name" value="Phase 1 flagellin"/>
    <property type="match status" value="1"/>
</dbReference>
<dbReference type="PANTHER" id="PTHR42792">
    <property type="entry name" value="FLAGELLIN"/>
    <property type="match status" value="1"/>
</dbReference>
<keyword evidence="4" id="KW-0975">Bacterial flagellum</keyword>
<dbReference type="InterPro" id="IPR013384">
    <property type="entry name" value="Flagell_FlgL"/>
</dbReference>
<dbReference type="Proteomes" id="UP000509579">
    <property type="component" value="Chromosome"/>
</dbReference>
<dbReference type="KEGG" id="aant:HUK68_17430"/>
<evidence type="ECO:0000259" key="5">
    <source>
        <dbReference type="Pfam" id="PF00669"/>
    </source>
</evidence>
<dbReference type="AlphaFoldDB" id="A0A6N1X512"/>
<evidence type="ECO:0000256" key="3">
    <source>
        <dbReference type="ARBA" id="ARBA00005709"/>
    </source>
</evidence>
<name>A0A6N1X512_9BURK</name>
<evidence type="ECO:0000256" key="1">
    <source>
        <dbReference type="ARBA" id="ARBA00004365"/>
    </source>
</evidence>
<keyword evidence="8" id="KW-1185">Reference proteome</keyword>
<organism evidence="7 8">
    <name type="scientific">Comamonas antarctica</name>
    <dbReference type="NCBI Taxonomy" id="2743470"/>
    <lineage>
        <taxon>Bacteria</taxon>
        <taxon>Pseudomonadati</taxon>
        <taxon>Pseudomonadota</taxon>
        <taxon>Betaproteobacteria</taxon>
        <taxon>Burkholderiales</taxon>
        <taxon>Comamonadaceae</taxon>
        <taxon>Comamonas</taxon>
    </lineage>
</organism>
<evidence type="ECO:0000313" key="8">
    <source>
        <dbReference type="Proteomes" id="UP000509579"/>
    </source>
</evidence>
<dbReference type="InterPro" id="IPR001029">
    <property type="entry name" value="Flagellin_N"/>
</dbReference>
<feature type="domain" description="Flagellin N-terminal" evidence="5">
    <location>
        <begin position="13"/>
        <end position="143"/>
    </location>
</feature>
<dbReference type="RefSeq" id="WP_175505329.1">
    <property type="nucleotide sequence ID" value="NZ_CP054840.1"/>
</dbReference>
<feature type="domain" description="Flagellin C-terminal" evidence="6">
    <location>
        <begin position="318"/>
        <end position="399"/>
    </location>
</feature>
<dbReference type="GO" id="GO:0071973">
    <property type="term" value="P:bacterial-type flagellum-dependent cell motility"/>
    <property type="evidence" value="ECO:0007669"/>
    <property type="project" value="InterPro"/>
</dbReference>
<evidence type="ECO:0000313" key="7">
    <source>
        <dbReference type="EMBL" id="QKV54529.1"/>
    </source>
</evidence>
<dbReference type="PANTHER" id="PTHR42792:SF1">
    <property type="entry name" value="FLAGELLAR HOOK-ASSOCIATED PROTEIN 3"/>
    <property type="match status" value="1"/>
</dbReference>
<accession>A0A6N1X512</accession>
<keyword evidence="7" id="KW-0282">Flagellum</keyword>
<dbReference type="PRINTS" id="PR00207">
    <property type="entry name" value="FLAGELLIN"/>
</dbReference>
<dbReference type="NCBIfam" id="TIGR02550">
    <property type="entry name" value="flagell_flgL"/>
    <property type="match status" value="1"/>
</dbReference>
<dbReference type="InterPro" id="IPR046358">
    <property type="entry name" value="Flagellin_C"/>
</dbReference>
<comment type="subcellular location">
    <subcellularLocation>
        <location evidence="1">Bacterial flagellum</location>
    </subcellularLocation>
    <subcellularLocation>
        <location evidence="2">Secreted</location>
    </subcellularLocation>
</comment>
<gene>
    <name evidence="7" type="primary">flgL</name>
    <name evidence="7" type="ORF">HUK68_17430</name>
</gene>
<dbReference type="GO" id="GO:0005576">
    <property type="term" value="C:extracellular region"/>
    <property type="evidence" value="ECO:0007669"/>
    <property type="project" value="UniProtKB-SubCell"/>
</dbReference>
<proteinExistence type="inferred from homology"/>
<keyword evidence="7" id="KW-0966">Cell projection</keyword>
<sequence>MTSTITRLGSANMYDRTVSNLAERQAQLANLMESTTAGKRVLRASDDPVAAAQAERARTRMDRTDADKRALDAQVSIITAGEAALGEANTALQSFRSLLLNAGNGTYTQTERDALVAQMSSLRDQIANYANRTDSNGLPLFRGLGSAEQPLQGNSFLSQSGQTTSNANGIASTLDGFAAFMNVPTGNGVLAVTPGANSGKAWTDIGTITDPSAAADAATANPPISITFSVAADGTTTYSIAGAAAVPYKSGDTINVAGMGLTITGQPADGDSFSIGASARSDLFSVLDQAIDVVRNGANSDGSTASGTLAHGIAKALAEIDTGMNRMQTVRSFAGDLLNRADTLSTQLSARSVQLEADRSAAEDIDMIKALADLKTLQTNHSAALQSYAQIQKLSLFDYIG</sequence>
<evidence type="ECO:0000256" key="2">
    <source>
        <dbReference type="ARBA" id="ARBA00004613"/>
    </source>
</evidence>
<evidence type="ECO:0000259" key="6">
    <source>
        <dbReference type="Pfam" id="PF00700"/>
    </source>
</evidence>